<feature type="domain" description="Outer membrane protein beta-barrel" evidence="3">
    <location>
        <begin position="11"/>
        <end position="259"/>
    </location>
</feature>
<dbReference type="Gene3D" id="2.40.160.20">
    <property type="match status" value="1"/>
</dbReference>
<dbReference type="AlphaFoldDB" id="A0A8E1WBL0"/>
<organism evidence="4 5">
    <name type="scientific">Aminobacter carboxidus</name>
    <dbReference type="NCBI Taxonomy" id="376165"/>
    <lineage>
        <taxon>Bacteria</taxon>
        <taxon>Pseudomonadati</taxon>
        <taxon>Pseudomonadota</taxon>
        <taxon>Alphaproteobacteria</taxon>
        <taxon>Hyphomicrobiales</taxon>
        <taxon>Phyllobacteriaceae</taxon>
        <taxon>Aminobacter</taxon>
    </lineage>
</organism>
<evidence type="ECO:0000256" key="2">
    <source>
        <dbReference type="SAM" id="SignalP"/>
    </source>
</evidence>
<dbReference type="InterPro" id="IPR027385">
    <property type="entry name" value="Beta-barrel_OMP"/>
</dbReference>
<gene>
    <name evidence="4" type="ORF">HNQ96_001280</name>
</gene>
<feature type="chain" id="PRO_5034483544" evidence="2">
    <location>
        <begin position="24"/>
        <end position="262"/>
    </location>
</feature>
<dbReference type="SUPFAM" id="SSF56925">
    <property type="entry name" value="OMPA-like"/>
    <property type="match status" value="1"/>
</dbReference>
<dbReference type="EMBL" id="JACHGI010000002">
    <property type="protein sequence ID" value="MBB6465422.1"/>
    <property type="molecule type" value="Genomic_DNA"/>
</dbReference>
<feature type="signal peptide" evidence="2">
    <location>
        <begin position="1"/>
        <end position="23"/>
    </location>
</feature>
<dbReference type="RefSeq" id="WP_184767956.1">
    <property type="nucleotide sequence ID" value="NZ_JACHGI010000002.1"/>
</dbReference>
<keyword evidence="1 2" id="KW-0732">Signal</keyword>
<proteinExistence type="predicted"/>
<protein>
    <submittedName>
        <fullName evidence="4">Opacity protein-like surface antigen</fullName>
    </submittedName>
</protein>
<dbReference type="InterPro" id="IPR011250">
    <property type="entry name" value="OMP/PagP_B-barrel"/>
</dbReference>
<evidence type="ECO:0000259" key="3">
    <source>
        <dbReference type="Pfam" id="PF13505"/>
    </source>
</evidence>
<dbReference type="Proteomes" id="UP000532373">
    <property type="component" value="Unassembled WGS sequence"/>
</dbReference>
<sequence>MFNIGRNALFAALLVGVAGPAFAADMPEPIIEVEQPSYGGWYLRGHIGMSNQRVKTLDTVLFDDPAIIDRGWLDKGGFGSAPIFSVGVGYQYNDFLRGDITAEYRGSANFNALDYVTFDSGGGVIVTNTNDYRAKKSEWLFLANAYADVGTFYGITPYLGAGIGASRNTISGFRDTNIIAGGGGYAGSESKWNFAWALHAGLGIKATERMTVDLGYSFVNLGDARTGTIYNDDPAFNRPNDGMHFKDITSHDFKLGVRYSLN</sequence>
<evidence type="ECO:0000256" key="1">
    <source>
        <dbReference type="ARBA" id="ARBA00022729"/>
    </source>
</evidence>
<dbReference type="Pfam" id="PF13505">
    <property type="entry name" value="OMP_b-brl"/>
    <property type="match status" value="1"/>
</dbReference>
<reference evidence="4 5" key="1">
    <citation type="submission" date="2020-08" db="EMBL/GenBank/DDBJ databases">
        <title>Genomic Encyclopedia of Type Strains, Phase IV (KMG-IV): sequencing the most valuable type-strain genomes for metagenomic binning, comparative biology and taxonomic classification.</title>
        <authorList>
            <person name="Goeker M."/>
        </authorList>
    </citation>
    <scope>NUCLEOTIDE SEQUENCE [LARGE SCALE GENOMIC DNA]</scope>
    <source>
        <strain evidence="4 5">DSM 17454</strain>
    </source>
</reference>
<accession>A0A8E1WBL0</accession>
<evidence type="ECO:0000313" key="4">
    <source>
        <dbReference type="EMBL" id="MBB6465422.1"/>
    </source>
</evidence>
<name>A0A8E1WBL0_9HYPH</name>
<evidence type="ECO:0000313" key="5">
    <source>
        <dbReference type="Proteomes" id="UP000532373"/>
    </source>
</evidence>
<comment type="caution">
    <text evidence="4">The sequence shown here is derived from an EMBL/GenBank/DDBJ whole genome shotgun (WGS) entry which is preliminary data.</text>
</comment>